<protein>
    <recommendedName>
        <fullName evidence="3">Histidine kinase/HSP90-like ATPase domain-containing protein</fullName>
    </recommendedName>
</protein>
<evidence type="ECO:0000313" key="1">
    <source>
        <dbReference type="EMBL" id="TVP41315.1"/>
    </source>
</evidence>
<evidence type="ECO:0000313" key="2">
    <source>
        <dbReference type="Proteomes" id="UP000315289"/>
    </source>
</evidence>
<keyword evidence="2" id="KW-1185">Reference proteome</keyword>
<dbReference type="EMBL" id="VOAH01000003">
    <property type="protein sequence ID" value="TVP41315.1"/>
    <property type="molecule type" value="Genomic_DNA"/>
</dbReference>
<sequence>MDKNVLSKLFNKFVSTVDNHIGLGLYVSKYIADSHGGRI</sequence>
<organism evidence="1 2">
    <name type="scientific">Candidatus Nitrosocosmicus arcticus</name>
    <dbReference type="NCBI Taxonomy" id="2035267"/>
    <lineage>
        <taxon>Archaea</taxon>
        <taxon>Nitrososphaerota</taxon>
        <taxon>Nitrososphaeria</taxon>
        <taxon>Nitrososphaerales</taxon>
        <taxon>Nitrososphaeraceae</taxon>
        <taxon>Candidatus Nitrosocosmicus</taxon>
    </lineage>
</organism>
<dbReference type="InterPro" id="IPR036890">
    <property type="entry name" value="HATPase_C_sf"/>
</dbReference>
<name>A0A557SXI0_9ARCH</name>
<dbReference type="Gene3D" id="3.30.565.10">
    <property type="entry name" value="Histidine kinase-like ATPase, C-terminal domain"/>
    <property type="match status" value="1"/>
</dbReference>
<accession>A0A557SXI0</accession>
<proteinExistence type="predicted"/>
<dbReference type="Proteomes" id="UP000315289">
    <property type="component" value="Unassembled WGS sequence"/>
</dbReference>
<dbReference type="OrthoDB" id="8127at2157"/>
<evidence type="ECO:0008006" key="3">
    <source>
        <dbReference type="Google" id="ProtNLM"/>
    </source>
</evidence>
<reference evidence="1 2" key="1">
    <citation type="journal article" date="2019" name="Front. Microbiol.">
        <title>Ammonia Oxidation by the Arctic Terrestrial Thaumarchaeote Candidatus Nitrosocosmicus arcticus Is Stimulated by Increasing Temperatures.</title>
        <authorList>
            <person name="Alves R.J.E."/>
            <person name="Kerou M."/>
            <person name="Zappe A."/>
            <person name="Bittner R."/>
            <person name="Abby S.S."/>
            <person name="Schmidt H.A."/>
            <person name="Pfeifer K."/>
            <person name="Schleper C."/>
        </authorList>
    </citation>
    <scope>NUCLEOTIDE SEQUENCE [LARGE SCALE GENOMIC DNA]</scope>
    <source>
        <strain evidence="1 2">Kfb</strain>
    </source>
</reference>
<dbReference type="SUPFAM" id="SSF55874">
    <property type="entry name" value="ATPase domain of HSP90 chaperone/DNA topoisomerase II/histidine kinase"/>
    <property type="match status" value="1"/>
</dbReference>
<dbReference type="AlphaFoldDB" id="A0A557SXI0"/>
<comment type="caution">
    <text evidence="1">The sequence shown here is derived from an EMBL/GenBank/DDBJ whole genome shotgun (WGS) entry which is preliminary data.</text>
</comment>
<dbReference type="RefSeq" id="WP_144728713.1">
    <property type="nucleotide sequence ID" value="NZ_ML675579.1"/>
</dbReference>
<gene>
    <name evidence="1" type="ORF">NARC_30029</name>
</gene>